<protein>
    <submittedName>
        <fullName evidence="2">Uncharacterized protein</fullName>
    </submittedName>
</protein>
<evidence type="ECO:0000256" key="1">
    <source>
        <dbReference type="SAM" id="SignalP"/>
    </source>
</evidence>
<reference evidence="2 3" key="1">
    <citation type="submission" date="2020-03" db="EMBL/GenBank/DDBJ databases">
        <title>Genomic Encyclopedia of Type Strains, Phase IV (KMG-IV): sequencing the most valuable type-strain genomes for metagenomic binning, comparative biology and taxonomic classification.</title>
        <authorList>
            <person name="Goeker M."/>
        </authorList>
    </citation>
    <scope>NUCLEOTIDE SEQUENCE [LARGE SCALE GENOMIC DNA]</scope>
    <source>
        <strain evidence="2 3">DSM 105096</strain>
    </source>
</reference>
<proteinExistence type="predicted"/>
<name>A0ABX0XG50_9BACT</name>
<keyword evidence="3" id="KW-1185">Reference proteome</keyword>
<accession>A0ABX0XG50</accession>
<feature type="chain" id="PRO_5047150622" evidence="1">
    <location>
        <begin position="22"/>
        <end position="160"/>
    </location>
</feature>
<feature type="signal peptide" evidence="1">
    <location>
        <begin position="1"/>
        <end position="21"/>
    </location>
</feature>
<comment type="caution">
    <text evidence="2">The sequence shown here is derived from an EMBL/GenBank/DDBJ whole genome shotgun (WGS) entry which is preliminary data.</text>
</comment>
<dbReference type="EMBL" id="JAATJH010000009">
    <property type="protein sequence ID" value="NJC28197.1"/>
    <property type="molecule type" value="Genomic_DNA"/>
</dbReference>
<dbReference type="Proteomes" id="UP000770785">
    <property type="component" value="Unassembled WGS sequence"/>
</dbReference>
<evidence type="ECO:0000313" key="3">
    <source>
        <dbReference type="Proteomes" id="UP000770785"/>
    </source>
</evidence>
<organism evidence="2 3">
    <name type="scientific">Neolewinella antarctica</name>
    <dbReference type="NCBI Taxonomy" id="442734"/>
    <lineage>
        <taxon>Bacteria</taxon>
        <taxon>Pseudomonadati</taxon>
        <taxon>Bacteroidota</taxon>
        <taxon>Saprospiria</taxon>
        <taxon>Saprospirales</taxon>
        <taxon>Lewinellaceae</taxon>
        <taxon>Neolewinella</taxon>
    </lineage>
</organism>
<keyword evidence="1" id="KW-0732">Signal</keyword>
<sequence length="160" mass="17804">MNYLSFLGLTLCLLIAVPLTAQDAEPNLAARRVVQNFQDATYPSLTERLNAAAGTELTYEINWDELVSEGYTDLYEQDWPKLYFEPLIAAFTSLSADDIGKTALRDGLKKVVIRNTTTCYSSTCWASFADGVLTLDHQFANVPLVEDRTASLLELLEKSL</sequence>
<gene>
    <name evidence="2" type="ORF">GGR27_003718</name>
</gene>
<dbReference type="RefSeq" id="WP_168039972.1">
    <property type="nucleotide sequence ID" value="NZ_JAATJH010000009.1"/>
</dbReference>
<evidence type="ECO:0000313" key="2">
    <source>
        <dbReference type="EMBL" id="NJC28197.1"/>
    </source>
</evidence>